<dbReference type="InterPro" id="IPR037026">
    <property type="entry name" value="Vgr_OB-fold_dom_sf"/>
</dbReference>
<feature type="domain" description="DUF2345" evidence="4">
    <location>
        <begin position="676"/>
        <end position="823"/>
    </location>
</feature>
<sequence>MDAVTAKAWMGLISQRSRLLQIDTPLPDALQVERLRGREAVCEGFRFEVDCISASAFLDLRELLGREVGLRLARPTGQPLHWHGLVTQARRTGADGGLARYRLVLEPWLALLAHRRNALVFQDCDARAVLERVFADYPQANVRFDLSLPLPTRAIRTQFRETDLEFVQRVMAEDGLSWYIEHAAEEAHGRQVRHRLVVFDAQAQCADADPAAVRFHRVDATEASDAITLFSRQFAVVPDSATVASWACDRLEAASATEGRGPSESPGWDVFDGAGARRFDGDEDAARCARARLGALQLPGELYAGEGSVRGLAAGVGFTLLQHQGLGGKRYRPLVVEHEAANNLGARIATLLQATDIERGTYRNRFVCAPAELAPLPLPRVRPTAPGPQTARVVGHADQAITSQRDHQVRIQFPWQRGKAPLAGGLEDAASSATPEGHAPGDQRSGTWVRVAEAVAGPNWGTHFLPRIGSEVLVEFEHGDIDRPVIVGQLYNADIKLPFAAGQGSSANHAGVLSGLRTEGLDGGHPQQWVVDDTDGQLRQRIETTLTDTCLELGHLIDQSGTRRGDCRGSGFELRSRGWGRMHAAGGLLLSTTAREGARSVQMDTRDAQGQLRAAGSTSANVADAATARGVPATAANAAIETLLDHLDPDAGAAYEGPVGGQPSGKPAPGTRDPDAPTERFAQPQLLLEAPSDIALTSAGTMALHASEHISLTCQDDLHLAAAHTIALATGESAGLSAHAGPLRLVAADGPVSLHAHTDALELLADDSVTISSTDDSVEVLAKQRIELRVGNSAITLSGGNVTFACSGRFTAKGAMHPFSGGASATPTLSTLPFEKFNPPARYSQQVIVPGPLPHPFAISARAAVDFQIARTGALAFPASNVSVGDRVFTCQSETDVSIWVSEGDWEFHETVAVESHLETKA</sequence>
<evidence type="ECO:0000313" key="7">
    <source>
        <dbReference type="Proteomes" id="UP000321248"/>
    </source>
</evidence>
<evidence type="ECO:0000259" key="5">
    <source>
        <dbReference type="Pfam" id="PF13296"/>
    </source>
</evidence>
<dbReference type="AlphaFoldDB" id="A0A5C8KL06"/>
<reference evidence="6 7" key="1">
    <citation type="submission" date="2019-08" db="EMBL/GenBank/DDBJ databases">
        <authorList>
            <person name="Karlyshev A.V."/>
        </authorList>
    </citation>
    <scope>NUCLEOTIDE SEQUENCE [LARGE SCALE GENOMIC DNA]</scope>
    <source>
        <strain evidence="6 7">Alg18-2.2</strain>
    </source>
</reference>
<feature type="domain" description="Gp5/Type VI secretion system Vgr protein OB-fold" evidence="3">
    <location>
        <begin position="442"/>
        <end position="491"/>
    </location>
</feature>
<accession>A0A5C8KL06</accession>
<dbReference type="Gene3D" id="2.40.50.230">
    <property type="entry name" value="Gp5 N-terminal domain"/>
    <property type="match status" value="1"/>
</dbReference>
<dbReference type="OrthoDB" id="5959035at2"/>
<dbReference type="InterPro" id="IPR006531">
    <property type="entry name" value="Gp5/Vgr_OB"/>
</dbReference>
<dbReference type="InterPro" id="IPR006533">
    <property type="entry name" value="T6SS_Vgr_RhsGE"/>
</dbReference>
<dbReference type="InterPro" id="IPR017847">
    <property type="entry name" value="T6SS_RhsGE_Vgr_subset"/>
</dbReference>
<evidence type="ECO:0000259" key="4">
    <source>
        <dbReference type="Pfam" id="PF10106"/>
    </source>
</evidence>
<dbReference type="Pfam" id="PF10106">
    <property type="entry name" value="DUF2345"/>
    <property type="match status" value="1"/>
</dbReference>
<dbReference type="Gene3D" id="3.55.50.10">
    <property type="entry name" value="Baseplate protein-like domains"/>
    <property type="match status" value="1"/>
</dbReference>
<dbReference type="Proteomes" id="UP000321248">
    <property type="component" value="Unassembled WGS sequence"/>
</dbReference>
<dbReference type="SUPFAM" id="SSF69279">
    <property type="entry name" value="Phage tail proteins"/>
    <property type="match status" value="2"/>
</dbReference>
<feature type="region of interest" description="Disordered" evidence="2">
    <location>
        <begin position="650"/>
        <end position="678"/>
    </location>
</feature>
<organism evidence="6 7">
    <name type="scientific">Alkalisalibacterium limincola</name>
    <dbReference type="NCBI Taxonomy" id="2699169"/>
    <lineage>
        <taxon>Bacteria</taxon>
        <taxon>Pseudomonadati</taxon>
        <taxon>Pseudomonadota</taxon>
        <taxon>Gammaproteobacteria</taxon>
        <taxon>Lysobacterales</taxon>
        <taxon>Lysobacteraceae</taxon>
        <taxon>Alkalisalibacterium</taxon>
    </lineage>
</organism>
<comment type="caution">
    <text evidence="6">The sequence shown here is derived from an EMBL/GenBank/DDBJ whole genome shotgun (WGS) entry which is preliminary data.</text>
</comment>
<gene>
    <name evidence="6" type="primary">tssI</name>
    <name evidence="6" type="ORF">FU658_10375</name>
</gene>
<dbReference type="RefSeq" id="WP_147892020.1">
    <property type="nucleotide sequence ID" value="NZ_VRTS01000007.1"/>
</dbReference>
<dbReference type="SUPFAM" id="SSF69255">
    <property type="entry name" value="gp5 N-terminal domain-like"/>
    <property type="match status" value="1"/>
</dbReference>
<feature type="region of interest" description="Disordered" evidence="2">
    <location>
        <begin position="425"/>
        <end position="444"/>
    </location>
</feature>
<name>A0A5C8KL06_9GAMM</name>
<dbReference type="Gene3D" id="2.30.110.50">
    <property type="match status" value="1"/>
</dbReference>
<evidence type="ECO:0000256" key="2">
    <source>
        <dbReference type="SAM" id="MobiDB-lite"/>
    </source>
</evidence>
<dbReference type="Pfam" id="PF13296">
    <property type="entry name" value="T6SS_Vgr"/>
    <property type="match status" value="1"/>
</dbReference>
<dbReference type="Pfam" id="PF04717">
    <property type="entry name" value="Phage_base_V"/>
    <property type="match status" value="1"/>
</dbReference>
<dbReference type="NCBIfam" id="TIGR03361">
    <property type="entry name" value="VI_Rhs_Vgr"/>
    <property type="match status" value="1"/>
</dbReference>
<evidence type="ECO:0000259" key="3">
    <source>
        <dbReference type="Pfam" id="PF04717"/>
    </source>
</evidence>
<comment type="similarity">
    <text evidence="1">Belongs to the VgrG protein family.</text>
</comment>
<dbReference type="InterPro" id="IPR018769">
    <property type="entry name" value="VgrG2_DUF2345"/>
</dbReference>
<dbReference type="NCBIfam" id="TIGR01646">
    <property type="entry name" value="vgr_GE"/>
    <property type="match status" value="1"/>
</dbReference>
<dbReference type="EMBL" id="VRTS01000007">
    <property type="protein sequence ID" value="TXK60977.1"/>
    <property type="molecule type" value="Genomic_DNA"/>
</dbReference>
<keyword evidence="7" id="KW-1185">Reference proteome</keyword>
<dbReference type="PROSITE" id="PS50231">
    <property type="entry name" value="RICIN_B_LECTIN"/>
    <property type="match status" value="1"/>
</dbReference>
<proteinExistence type="inferred from homology"/>
<dbReference type="Pfam" id="PF05954">
    <property type="entry name" value="Phage_GPD"/>
    <property type="match status" value="1"/>
</dbReference>
<evidence type="ECO:0000256" key="1">
    <source>
        <dbReference type="ARBA" id="ARBA00005558"/>
    </source>
</evidence>
<protein>
    <submittedName>
        <fullName evidence="6">Type VI secretion system tip protein VgrG</fullName>
    </submittedName>
</protein>
<dbReference type="InterPro" id="IPR028244">
    <property type="entry name" value="T6SS_Rhs_Vgr_dom"/>
</dbReference>
<feature type="domain" description="Putative type VI secretion system Rhs element associated Vgr" evidence="5">
    <location>
        <begin position="521"/>
        <end position="626"/>
    </location>
</feature>
<dbReference type="Gene3D" id="4.10.220.110">
    <property type="match status" value="1"/>
</dbReference>
<evidence type="ECO:0000313" key="6">
    <source>
        <dbReference type="EMBL" id="TXK60977.1"/>
    </source>
</evidence>